<comment type="subcellular location">
    <subcellularLocation>
        <location evidence="1">Cell membrane</location>
        <topology evidence="1">Multi-pass membrane protein</topology>
    </subcellularLocation>
</comment>
<keyword evidence="2" id="KW-1003">Cell membrane</keyword>
<comment type="caution">
    <text evidence="7">The sequence shown here is derived from an EMBL/GenBank/DDBJ whole genome shotgun (WGS) entry which is preliminary data.</text>
</comment>
<feature type="transmembrane region" description="Helical" evidence="6">
    <location>
        <begin position="157"/>
        <end position="176"/>
    </location>
</feature>
<evidence type="ECO:0000313" key="7">
    <source>
        <dbReference type="EMBL" id="KAG8180334.1"/>
    </source>
</evidence>
<keyword evidence="3 6" id="KW-0812">Transmembrane</keyword>
<evidence type="ECO:0000256" key="5">
    <source>
        <dbReference type="ARBA" id="ARBA00023136"/>
    </source>
</evidence>
<keyword evidence="5 6" id="KW-0472">Membrane</keyword>
<dbReference type="GO" id="GO:0050909">
    <property type="term" value="P:sensory perception of taste"/>
    <property type="evidence" value="ECO:0007669"/>
    <property type="project" value="InterPro"/>
</dbReference>
<evidence type="ECO:0000256" key="3">
    <source>
        <dbReference type="ARBA" id="ARBA00022692"/>
    </source>
</evidence>
<evidence type="ECO:0000313" key="8">
    <source>
        <dbReference type="Proteomes" id="UP000827092"/>
    </source>
</evidence>
<dbReference type="Pfam" id="PF08395">
    <property type="entry name" value="7tm_7"/>
    <property type="match status" value="1"/>
</dbReference>
<evidence type="ECO:0008006" key="9">
    <source>
        <dbReference type="Google" id="ProtNLM"/>
    </source>
</evidence>
<evidence type="ECO:0000256" key="2">
    <source>
        <dbReference type="ARBA" id="ARBA00022475"/>
    </source>
</evidence>
<dbReference type="GO" id="GO:0005886">
    <property type="term" value="C:plasma membrane"/>
    <property type="evidence" value="ECO:0007669"/>
    <property type="project" value="UniProtKB-SubCell"/>
</dbReference>
<gene>
    <name evidence="7" type="ORF">JTE90_016368</name>
</gene>
<accession>A0AAV6U8E4</accession>
<sequence>MQISSYRVFCSLNHSFENILQSKRLSKNDLTRITSEFQKASKVVKTANDCMSPIAFALIAFYAFDISYVISKLVVAPRNYFGYFRSVCHIMQFLVHFVMLVLTSSYVKAEMLKTQNMVLRANLEDPAQILLSTFLLDSCRKESVLKPMGVFKLEERFILVFIGVIVSYEVMILPYLSSTAMSH</sequence>
<feature type="transmembrane region" description="Helical" evidence="6">
    <location>
        <begin position="54"/>
        <end position="75"/>
    </location>
</feature>
<evidence type="ECO:0000256" key="6">
    <source>
        <dbReference type="SAM" id="Phobius"/>
    </source>
</evidence>
<evidence type="ECO:0000256" key="1">
    <source>
        <dbReference type="ARBA" id="ARBA00004651"/>
    </source>
</evidence>
<name>A0AAV6U8E4_9ARAC</name>
<reference evidence="7 8" key="1">
    <citation type="journal article" date="2022" name="Nat. Ecol. Evol.">
        <title>A masculinizing supergene underlies an exaggerated male reproductive morph in a spider.</title>
        <authorList>
            <person name="Hendrickx F."/>
            <person name="De Corte Z."/>
            <person name="Sonet G."/>
            <person name="Van Belleghem S.M."/>
            <person name="Kostlbacher S."/>
            <person name="Vangestel C."/>
        </authorList>
    </citation>
    <scope>NUCLEOTIDE SEQUENCE [LARGE SCALE GENOMIC DNA]</scope>
    <source>
        <strain evidence="7">W744_W776</strain>
    </source>
</reference>
<dbReference type="Proteomes" id="UP000827092">
    <property type="component" value="Unassembled WGS sequence"/>
</dbReference>
<dbReference type="InterPro" id="IPR013604">
    <property type="entry name" value="7TM_chemorcpt"/>
</dbReference>
<feature type="transmembrane region" description="Helical" evidence="6">
    <location>
        <begin position="87"/>
        <end position="107"/>
    </location>
</feature>
<protein>
    <recommendedName>
        <fullName evidence="9">Gustatory receptor</fullName>
    </recommendedName>
</protein>
<organism evidence="7 8">
    <name type="scientific">Oedothorax gibbosus</name>
    <dbReference type="NCBI Taxonomy" id="931172"/>
    <lineage>
        <taxon>Eukaryota</taxon>
        <taxon>Metazoa</taxon>
        <taxon>Ecdysozoa</taxon>
        <taxon>Arthropoda</taxon>
        <taxon>Chelicerata</taxon>
        <taxon>Arachnida</taxon>
        <taxon>Araneae</taxon>
        <taxon>Araneomorphae</taxon>
        <taxon>Entelegynae</taxon>
        <taxon>Araneoidea</taxon>
        <taxon>Linyphiidae</taxon>
        <taxon>Erigoninae</taxon>
        <taxon>Oedothorax</taxon>
    </lineage>
</organism>
<keyword evidence="8" id="KW-1185">Reference proteome</keyword>
<dbReference type="EMBL" id="JAFNEN010000567">
    <property type="protein sequence ID" value="KAG8180334.1"/>
    <property type="molecule type" value="Genomic_DNA"/>
</dbReference>
<keyword evidence="4 6" id="KW-1133">Transmembrane helix</keyword>
<evidence type="ECO:0000256" key="4">
    <source>
        <dbReference type="ARBA" id="ARBA00022989"/>
    </source>
</evidence>
<dbReference type="AlphaFoldDB" id="A0AAV6U8E4"/>
<proteinExistence type="predicted"/>